<dbReference type="SUPFAM" id="SSF53756">
    <property type="entry name" value="UDP-Glycosyltransferase/glycogen phosphorylase"/>
    <property type="match status" value="1"/>
</dbReference>
<dbReference type="AlphaFoldDB" id="A0A090W1V3"/>
<keyword evidence="2" id="KW-0808">Transferase</keyword>
<dbReference type="Pfam" id="PF00534">
    <property type="entry name" value="Glycos_transf_1"/>
    <property type="match status" value="1"/>
</dbReference>
<dbReference type="PANTHER" id="PTHR12526:SF638">
    <property type="entry name" value="SPORE COAT PROTEIN SA"/>
    <property type="match status" value="1"/>
</dbReference>
<reference evidence="2 3" key="1">
    <citation type="journal article" date="2014" name="Genome Announc.">
        <title>Draft Genome Sequences of Marine Flavobacterium Algibacter lectus Strains SS8 and NR4.</title>
        <authorList>
            <person name="Takatani N."/>
            <person name="Nakanishi M."/>
            <person name="Meirelles P."/>
            <person name="Mino S."/>
            <person name="Suda W."/>
            <person name="Oshima K."/>
            <person name="Hattori M."/>
            <person name="Ohkuma M."/>
            <person name="Hosokawa M."/>
            <person name="Miyashita K."/>
            <person name="Thompson F.L."/>
            <person name="Niwa A."/>
            <person name="Sawabe T."/>
            <person name="Sawabe T."/>
        </authorList>
    </citation>
    <scope>NUCLEOTIDE SEQUENCE [LARGE SCALE GENOMIC DNA]</scope>
    <source>
        <strain evidence="2 3">JCM 19300</strain>
    </source>
</reference>
<feature type="domain" description="Glycosyl transferase family 1" evidence="1">
    <location>
        <begin position="152"/>
        <end position="292"/>
    </location>
</feature>
<evidence type="ECO:0000313" key="3">
    <source>
        <dbReference type="Proteomes" id="UP000029644"/>
    </source>
</evidence>
<dbReference type="InterPro" id="IPR001296">
    <property type="entry name" value="Glyco_trans_1"/>
</dbReference>
<proteinExistence type="predicted"/>
<dbReference type="Proteomes" id="UP000029644">
    <property type="component" value="Unassembled WGS sequence"/>
</dbReference>
<dbReference type="Gene3D" id="3.40.50.2000">
    <property type="entry name" value="Glycogen Phosphorylase B"/>
    <property type="match status" value="1"/>
</dbReference>
<sequence>MSATKNYQSAFKTHANIVEINNIKNKKSAVLNKFLENKILKTINKSKSIHSVFGSNTDYFYQLLPKIKSDIYKVDLIHALSENDTRELQFVNSCQFIDSRICINTKAKEDLISIYNNNKLSKKLSDKLVIIQNGVDVNKGLNYKKDDNRILKFGFIGRWSAEKRPEIFLDVAKQIIDKYPKVEFVMAGTGMKSNLSKIENSGVSFLGEITDPKQLDELYKSLTAVVITSVYEGFPMVIMESMIFGTIPIATNVGGISQHITHMKNGLLISSEHKASIVERLVENISYLIENEQCLKLISTNTNNYALDNFNIDKFNTSYQVLFRKKP</sequence>
<dbReference type="PANTHER" id="PTHR12526">
    <property type="entry name" value="GLYCOSYLTRANSFERASE"/>
    <property type="match status" value="1"/>
</dbReference>
<gene>
    <name evidence="2" type="ORF">JCM19300_4428</name>
</gene>
<protein>
    <submittedName>
        <fullName evidence="2">Glycosyltransferase</fullName>
    </submittedName>
</protein>
<comment type="caution">
    <text evidence="2">The sequence shown here is derived from an EMBL/GenBank/DDBJ whole genome shotgun (WGS) entry which is preliminary data.</text>
</comment>
<evidence type="ECO:0000259" key="1">
    <source>
        <dbReference type="Pfam" id="PF00534"/>
    </source>
</evidence>
<dbReference type="GO" id="GO:0016757">
    <property type="term" value="F:glycosyltransferase activity"/>
    <property type="evidence" value="ECO:0007669"/>
    <property type="project" value="InterPro"/>
</dbReference>
<evidence type="ECO:0000313" key="2">
    <source>
        <dbReference type="EMBL" id="GAL61482.1"/>
    </source>
</evidence>
<organism evidence="2 3">
    <name type="scientific">Algibacter lectus</name>
    <dbReference type="NCBI Taxonomy" id="221126"/>
    <lineage>
        <taxon>Bacteria</taxon>
        <taxon>Pseudomonadati</taxon>
        <taxon>Bacteroidota</taxon>
        <taxon>Flavobacteriia</taxon>
        <taxon>Flavobacteriales</taxon>
        <taxon>Flavobacteriaceae</taxon>
        <taxon>Algibacter</taxon>
    </lineage>
</organism>
<dbReference type="EMBL" id="BBNQ01000002">
    <property type="protein sequence ID" value="GAL61482.1"/>
    <property type="molecule type" value="Genomic_DNA"/>
</dbReference>
<accession>A0A090W1V3</accession>
<name>A0A090W1V3_9FLAO</name>
<dbReference type="CDD" id="cd03801">
    <property type="entry name" value="GT4_PimA-like"/>
    <property type="match status" value="1"/>
</dbReference>